<evidence type="ECO:0000313" key="3">
    <source>
        <dbReference type="EMBL" id="AEQ97318.1"/>
    </source>
</evidence>
<dbReference type="KEGG" id="xor:XOC_3223"/>
<name>G7TB17_XANOB</name>
<keyword evidence="2" id="KW-0812">Transmembrane</keyword>
<sequence>MHEPSPTIAHVNNVTAPAAASPSRSPRRRRWWIGLGIFAVLPAVFVLLFDWN</sequence>
<evidence type="ECO:0000313" key="4">
    <source>
        <dbReference type="Proteomes" id="UP000008851"/>
    </source>
</evidence>
<feature type="region of interest" description="Disordered" evidence="1">
    <location>
        <begin position="1"/>
        <end position="24"/>
    </location>
</feature>
<keyword evidence="2" id="KW-1133">Transmembrane helix</keyword>
<dbReference type="EMBL" id="CP003057">
    <property type="protein sequence ID" value="AEQ97318.1"/>
    <property type="molecule type" value="Genomic_DNA"/>
</dbReference>
<dbReference type="AlphaFoldDB" id="G7TB17"/>
<feature type="transmembrane region" description="Helical" evidence="2">
    <location>
        <begin position="31"/>
        <end position="49"/>
    </location>
</feature>
<evidence type="ECO:0000256" key="2">
    <source>
        <dbReference type="SAM" id="Phobius"/>
    </source>
</evidence>
<keyword evidence="2" id="KW-0472">Membrane</keyword>
<accession>G7TB17</accession>
<evidence type="ECO:0000256" key="1">
    <source>
        <dbReference type="SAM" id="MobiDB-lite"/>
    </source>
</evidence>
<reference evidence="3 4" key="1">
    <citation type="journal article" date="2011" name="J. Bacteriol.">
        <title>Two new complete genome sequences offer insight into host and tissue specificity of plant pathogenic Xanthomonas spp.</title>
        <authorList>
            <person name="Bogdanove A.J."/>
            <person name="Koebnik R."/>
            <person name="Lu H."/>
            <person name="Furutani A."/>
            <person name="Angiuoli S.V."/>
            <person name="Patil P.B."/>
            <person name="Van Sluys M.A."/>
            <person name="Ryan R.P."/>
            <person name="Meyer D.F."/>
            <person name="Han S.W."/>
            <person name="Aparna G."/>
            <person name="Rajaram M."/>
            <person name="Delcher A.L."/>
            <person name="Phillippy A.M."/>
            <person name="Puiu D."/>
            <person name="Schatz M.C."/>
            <person name="Shumway M."/>
            <person name="Sommer D.D."/>
            <person name="Trapnell C."/>
            <person name="Benahmed F."/>
            <person name="Dimitrov G."/>
            <person name="Madupu R."/>
            <person name="Radune D."/>
            <person name="Sullivan S."/>
            <person name="Jha G."/>
            <person name="Ishihara H."/>
            <person name="Lee S.W."/>
            <person name="Pandey A."/>
            <person name="Sharma V."/>
            <person name="Sriariyanun M."/>
            <person name="Szurek B."/>
            <person name="Vera-Cruz C.M."/>
            <person name="Dorman K.S."/>
            <person name="Ronald P.C."/>
            <person name="Verdier V."/>
            <person name="Dow J.M."/>
            <person name="Sonti R.V."/>
            <person name="Tsuge S."/>
            <person name="Brendel V.P."/>
            <person name="Rabinowicz P.D."/>
            <person name="Leach J.E."/>
            <person name="White F.F."/>
            <person name="Salzberg S.L."/>
        </authorList>
    </citation>
    <scope>NUCLEOTIDE SEQUENCE [LARGE SCALE GENOMIC DNA]</scope>
    <source>
        <strain evidence="3 4">BLS256</strain>
    </source>
</reference>
<dbReference type="Proteomes" id="UP000008851">
    <property type="component" value="Chromosome"/>
</dbReference>
<dbReference type="HOGENOM" id="CLU_3124190_0_0_6"/>
<gene>
    <name evidence="3" type="ORF">XOC_3223</name>
</gene>
<proteinExistence type="predicted"/>
<organism evidence="3 4">
    <name type="scientific">Xanthomonas oryzae pv. oryzicola (strain BLS256)</name>
    <dbReference type="NCBI Taxonomy" id="383407"/>
    <lineage>
        <taxon>Bacteria</taxon>
        <taxon>Pseudomonadati</taxon>
        <taxon>Pseudomonadota</taxon>
        <taxon>Gammaproteobacteria</taxon>
        <taxon>Lysobacterales</taxon>
        <taxon>Lysobacteraceae</taxon>
        <taxon>Xanthomonas</taxon>
    </lineage>
</organism>
<protein>
    <submittedName>
        <fullName evidence="3">AsmA family membrane protein</fullName>
    </submittedName>
</protein>